<organism evidence="1 2">
    <name type="scientific">Armadillidium nasatum</name>
    <dbReference type="NCBI Taxonomy" id="96803"/>
    <lineage>
        <taxon>Eukaryota</taxon>
        <taxon>Metazoa</taxon>
        <taxon>Ecdysozoa</taxon>
        <taxon>Arthropoda</taxon>
        <taxon>Crustacea</taxon>
        <taxon>Multicrustacea</taxon>
        <taxon>Malacostraca</taxon>
        <taxon>Eumalacostraca</taxon>
        <taxon>Peracarida</taxon>
        <taxon>Isopoda</taxon>
        <taxon>Oniscidea</taxon>
        <taxon>Crinocheta</taxon>
        <taxon>Armadillidiidae</taxon>
        <taxon>Armadillidium</taxon>
    </lineage>
</organism>
<proteinExistence type="predicted"/>
<evidence type="ECO:0000313" key="1">
    <source>
        <dbReference type="EMBL" id="KAB7506294.1"/>
    </source>
</evidence>
<reference evidence="1 2" key="1">
    <citation type="journal article" date="2019" name="PLoS Biol.">
        <title>Sex chromosomes control vertical transmission of feminizing Wolbachia symbionts in an isopod.</title>
        <authorList>
            <person name="Becking T."/>
            <person name="Chebbi M.A."/>
            <person name="Giraud I."/>
            <person name="Moumen B."/>
            <person name="Laverre T."/>
            <person name="Caubet Y."/>
            <person name="Peccoud J."/>
            <person name="Gilbert C."/>
            <person name="Cordaux R."/>
        </authorList>
    </citation>
    <scope>NUCLEOTIDE SEQUENCE [LARGE SCALE GENOMIC DNA]</scope>
    <source>
        <strain evidence="1">ANa2</strain>
        <tissue evidence="1">Whole body excluding digestive tract and cuticle</tissue>
    </source>
</reference>
<gene>
    <name evidence="1" type="ORF">Anas_04572</name>
</gene>
<comment type="caution">
    <text evidence="1">The sequence shown here is derived from an EMBL/GenBank/DDBJ whole genome shotgun (WGS) entry which is preliminary data.</text>
</comment>
<name>A0A5N5TI11_9CRUS</name>
<dbReference type="Proteomes" id="UP000326759">
    <property type="component" value="Unassembled WGS sequence"/>
</dbReference>
<dbReference type="EMBL" id="SEYY01000891">
    <property type="protein sequence ID" value="KAB7506294.1"/>
    <property type="molecule type" value="Genomic_DNA"/>
</dbReference>
<sequence>MDTRKLFSDMMEALSPFKEEIVHEMNEEALLKMKIFKDALSEWLTKKLQETEDDVFNLADSSKRKLRDVITSTMIWIEKQKTNVNEVVGKTHLIYESKLFDESGK</sequence>
<protein>
    <submittedName>
        <fullName evidence="1">Uncharacterized protein</fullName>
    </submittedName>
</protein>
<keyword evidence="2" id="KW-1185">Reference proteome</keyword>
<evidence type="ECO:0000313" key="2">
    <source>
        <dbReference type="Proteomes" id="UP000326759"/>
    </source>
</evidence>
<dbReference type="AlphaFoldDB" id="A0A5N5TI11"/>
<accession>A0A5N5TI11</accession>